<organism evidence="1 2">
    <name type="scientific">Pluteus cervinus</name>
    <dbReference type="NCBI Taxonomy" id="181527"/>
    <lineage>
        <taxon>Eukaryota</taxon>
        <taxon>Fungi</taxon>
        <taxon>Dikarya</taxon>
        <taxon>Basidiomycota</taxon>
        <taxon>Agaricomycotina</taxon>
        <taxon>Agaricomycetes</taxon>
        <taxon>Agaricomycetidae</taxon>
        <taxon>Agaricales</taxon>
        <taxon>Pluteineae</taxon>
        <taxon>Pluteaceae</taxon>
        <taxon>Pluteus</taxon>
    </lineage>
</organism>
<dbReference type="Proteomes" id="UP000308600">
    <property type="component" value="Unassembled WGS sequence"/>
</dbReference>
<accession>A0ACD3AX06</accession>
<gene>
    <name evidence="1" type="ORF">BDN72DRAFT_857399</name>
</gene>
<sequence>MDITILPYDILQAIVGTFRGDSRTLFRCTLVSKQLNEPATFELYKDIKIESWIDADGAPWGTPGAGHGYLNAVGIRALNTLAKPEKLWLRSAVGSIEHHFSVVTSGMPHSRRRLSTTGQLSLIKPPQHFSFWYYLVPMFPNLRAYTLRAMDYTIVPQPFLSSLVQILNERHDGPTVFNLYTGPLFDFHMPLLDQLPRHTRELRFSGTVIESAIPQFGSVLQGRQLTRLEIQDAAFITPASIVHIMPVLPTLIHLRLGSRHTLSPAELLTTVLIHSPNLQTLDIFYSAFLTPSNAALGPESAKVSLPSLYSLTIRHEAVAGRTRYKELMSWLTLVLKDTEVLEEFRLLADDLRECKIQWSMDIVQTLLGSRPARKKLVSDREELLSGTAAVDEDPRSKKSMERGHSLKVVDIPFVSIGREALRELAIGAPNLEVLGFGMEEPPFSVCPTSWNIPPNCGNNIHEIRVRSSQTQAQLWGLNMNQAVLDAGTNGLEEFGEQDEFLNLHQLTAGRDVLIRTLEVNPMFYLYN</sequence>
<dbReference type="EMBL" id="ML208323">
    <property type="protein sequence ID" value="TFK69871.1"/>
    <property type="molecule type" value="Genomic_DNA"/>
</dbReference>
<reference evidence="1 2" key="1">
    <citation type="journal article" date="2019" name="Nat. Ecol. Evol.">
        <title>Megaphylogeny resolves global patterns of mushroom evolution.</title>
        <authorList>
            <person name="Varga T."/>
            <person name="Krizsan K."/>
            <person name="Foldi C."/>
            <person name="Dima B."/>
            <person name="Sanchez-Garcia M."/>
            <person name="Sanchez-Ramirez S."/>
            <person name="Szollosi G.J."/>
            <person name="Szarkandi J.G."/>
            <person name="Papp V."/>
            <person name="Albert L."/>
            <person name="Andreopoulos W."/>
            <person name="Angelini C."/>
            <person name="Antonin V."/>
            <person name="Barry K.W."/>
            <person name="Bougher N.L."/>
            <person name="Buchanan P."/>
            <person name="Buyck B."/>
            <person name="Bense V."/>
            <person name="Catcheside P."/>
            <person name="Chovatia M."/>
            <person name="Cooper J."/>
            <person name="Damon W."/>
            <person name="Desjardin D."/>
            <person name="Finy P."/>
            <person name="Geml J."/>
            <person name="Haridas S."/>
            <person name="Hughes K."/>
            <person name="Justo A."/>
            <person name="Karasinski D."/>
            <person name="Kautmanova I."/>
            <person name="Kiss B."/>
            <person name="Kocsube S."/>
            <person name="Kotiranta H."/>
            <person name="LaButti K.M."/>
            <person name="Lechner B.E."/>
            <person name="Liimatainen K."/>
            <person name="Lipzen A."/>
            <person name="Lukacs Z."/>
            <person name="Mihaltcheva S."/>
            <person name="Morgado L.N."/>
            <person name="Niskanen T."/>
            <person name="Noordeloos M.E."/>
            <person name="Ohm R.A."/>
            <person name="Ortiz-Santana B."/>
            <person name="Ovrebo C."/>
            <person name="Racz N."/>
            <person name="Riley R."/>
            <person name="Savchenko A."/>
            <person name="Shiryaev A."/>
            <person name="Soop K."/>
            <person name="Spirin V."/>
            <person name="Szebenyi C."/>
            <person name="Tomsovsky M."/>
            <person name="Tulloss R.E."/>
            <person name="Uehling J."/>
            <person name="Grigoriev I.V."/>
            <person name="Vagvolgyi C."/>
            <person name="Papp T."/>
            <person name="Martin F.M."/>
            <person name="Miettinen O."/>
            <person name="Hibbett D.S."/>
            <person name="Nagy L.G."/>
        </authorList>
    </citation>
    <scope>NUCLEOTIDE SEQUENCE [LARGE SCALE GENOMIC DNA]</scope>
    <source>
        <strain evidence="1 2">NL-1719</strain>
    </source>
</reference>
<evidence type="ECO:0000313" key="2">
    <source>
        <dbReference type="Proteomes" id="UP000308600"/>
    </source>
</evidence>
<protein>
    <submittedName>
        <fullName evidence="1">Uncharacterized protein</fullName>
    </submittedName>
</protein>
<keyword evidence="2" id="KW-1185">Reference proteome</keyword>
<proteinExistence type="predicted"/>
<name>A0ACD3AX06_9AGAR</name>
<evidence type="ECO:0000313" key="1">
    <source>
        <dbReference type="EMBL" id="TFK69871.1"/>
    </source>
</evidence>